<dbReference type="InterPro" id="IPR027785">
    <property type="entry name" value="UvrD-like_helicase_C"/>
</dbReference>
<dbReference type="RefSeq" id="WP_188881216.1">
    <property type="nucleotide sequence ID" value="NZ_BMOY01000008.1"/>
</dbReference>
<feature type="coiled-coil region" evidence="6">
    <location>
        <begin position="383"/>
        <end position="410"/>
    </location>
</feature>
<gene>
    <name evidence="8" type="primary">uvrD</name>
    <name evidence="8" type="ORF">GCM10010885_07300</name>
</gene>
<keyword evidence="3 5" id="KW-0347">Helicase</keyword>
<evidence type="ECO:0000256" key="2">
    <source>
        <dbReference type="ARBA" id="ARBA00022801"/>
    </source>
</evidence>
<dbReference type="NCBIfam" id="NF041464">
    <property type="entry name" value="HelD_BACSU"/>
    <property type="match status" value="1"/>
</dbReference>
<dbReference type="SUPFAM" id="SSF52540">
    <property type="entry name" value="P-loop containing nucleoside triphosphate hydrolases"/>
    <property type="match status" value="1"/>
</dbReference>
<dbReference type="Gene3D" id="3.40.50.300">
    <property type="entry name" value="P-loop containing nucleotide triphosphate hydrolases"/>
    <property type="match status" value="3"/>
</dbReference>
<dbReference type="Pfam" id="PF13538">
    <property type="entry name" value="UvrD_C_2"/>
    <property type="match status" value="1"/>
</dbReference>
<dbReference type="InterPro" id="IPR000212">
    <property type="entry name" value="DNA_helicase_UvrD/REP"/>
</dbReference>
<dbReference type="PROSITE" id="PS51198">
    <property type="entry name" value="UVRD_HELICASE_ATP_BIND"/>
    <property type="match status" value="1"/>
</dbReference>
<feature type="domain" description="UvrD-like helicase ATP-binding" evidence="7">
    <location>
        <begin position="206"/>
        <end position="590"/>
    </location>
</feature>
<evidence type="ECO:0000256" key="3">
    <source>
        <dbReference type="ARBA" id="ARBA00022806"/>
    </source>
</evidence>
<dbReference type="AlphaFoldDB" id="A0A917NH32"/>
<reference evidence="8" key="1">
    <citation type="journal article" date="2014" name="Int. J. Syst. Evol. Microbiol.">
        <title>Complete genome sequence of Corynebacterium casei LMG S-19264T (=DSM 44701T), isolated from a smear-ripened cheese.</title>
        <authorList>
            <consortium name="US DOE Joint Genome Institute (JGI-PGF)"/>
            <person name="Walter F."/>
            <person name="Albersmeier A."/>
            <person name="Kalinowski J."/>
            <person name="Ruckert C."/>
        </authorList>
    </citation>
    <scope>NUCLEOTIDE SEQUENCE</scope>
    <source>
        <strain evidence="8">JCM 18487</strain>
    </source>
</reference>
<reference evidence="8" key="2">
    <citation type="submission" date="2020-09" db="EMBL/GenBank/DDBJ databases">
        <authorList>
            <person name="Sun Q."/>
            <person name="Ohkuma M."/>
        </authorList>
    </citation>
    <scope>NUCLEOTIDE SEQUENCE</scope>
    <source>
        <strain evidence="8">JCM 18487</strain>
    </source>
</reference>
<sequence length="756" mass="85855">MDEREWHEERARLAKVMAELRRQRDALLASREQRAKAIVSDRREMWEEAPHAAAEFDEVVEMAQHVVQLADRERDYRILGDLLRRLERMLHSPYFARIDFRFEGDTAAEPVYIGISSLTAEETGERLIYDWRAPIASMYYDYGIGPAEFAGPAGPVRGELVRKRQYKITDGRIEWMFDSDVGIGDDILQWMLGRNVDEKMSSIVASIQREQNQAIRDDAHDVLVVEGPAGSGKTSIALQRIAYLLYRHRRSLTSQNVMLFAPNRILHDYISNVLPELGEENVQQMTFHEYAVQRLGGGLEVEDMAHHLEYLLAGRRDEAYATRLDGIRMKFSPAYLSLLDAWVTACEQAGMPFANVVYQGSTVVSAAELAQWFYGKLAHLPIHHRMAKLREAVQEKLARLEEQKRRQYERRLQRGQYAGSDEEIRREAEEVVSRHFRRIRLEVRRMFVSLGPRLYEQMYAQAGILAPLAAEAGVAPERAEAVRAQTLAAIRAGRVPFEDVAPLLYLSARLHGTAVNNRILHVLVDEAQDYTRLHAEVLRRMFPRARFTFLGDPRQAIHPLVTADWLNDIGQVFTGTSHTTLHLRRSYRSTQEIVEFARHILPGGREIDPVRRGGEKPRLVRVADEDALVRALADEVAHLQGDGMRAIAVVMRTDAGCAGLYDALAAALPGLRRLTAEDAAFHAGVVLVPVYLAKGLEFDAVLVADASDYQEEAERRLLYTACTRALHRLRLYEWQGAPCPLLAQVPADLYEADVRV</sequence>
<dbReference type="Pfam" id="PF00580">
    <property type="entry name" value="UvrD-helicase"/>
    <property type="match status" value="1"/>
</dbReference>
<dbReference type="InterPro" id="IPR027417">
    <property type="entry name" value="P-loop_NTPase"/>
</dbReference>
<feature type="binding site" evidence="5">
    <location>
        <begin position="227"/>
        <end position="234"/>
    </location>
    <ligand>
        <name>ATP</name>
        <dbReference type="ChEBI" id="CHEBI:30616"/>
    </ligand>
</feature>
<keyword evidence="9" id="KW-1185">Reference proteome</keyword>
<keyword evidence="2 5" id="KW-0378">Hydrolase</keyword>
<dbReference type="Gene3D" id="1.10.10.160">
    <property type="match status" value="1"/>
</dbReference>
<protein>
    <submittedName>
        <fullName evidence="8">DNA helicase</fullName>
    </submittedName>
</protein>
<name>A0A917NH32_9BACL</name>
<accession>A0A917NH32</accession>
<evidence type="ECO:0000256" key="4">
    <source>
        <dbReference type="ARBA" id="ARBA00022840"/>
    </source>
</evidence>
<dbReference type="PANTHER" id="PTHR11070:SF17">
    <property type="entry name" value="DNA HELICASE IV"/>
    <property type="match status" value="1"/>
</dbReference>
<dbReference type="GO" id="GO:0005524">
    <property type="term" value="F:ATP binding"/>
    <property type="evidence" value="ECO:0007669"/>
    <property type="project" value="UniProtKB-UniRule"/>
</dbReference>
<dbReference type="InterPro" id="IPR014016">
    <property type="entry name" value="UvrD-like_ATP-bd"/>
</dbReference>
<dbReference type="GO" id="GO:0005829">
    <property type="term" value="C:cytosol"/>
    <property type="evidence" value="ECO:0007669"/>
    <property type="project" value="TreeGrafter"/>
</dbReference>
<evidence type="ECO:0000313" key="9">
    <source>
        <dbReference type="Proteomes" id="UP000637695"/>
    </source>
</evidence>
<evidence type="ECO:0000256" key="1">
    <source>
        <dbReference type="ARBA" id="ARBA00022741"/>
    </source>
</evidence>
<dbReference type="PANTHER" id="PTHR11070">
    <property type="entry name" value="UVRD / RECB / PCRA DNA HELICASE FAMILY MEMBER"/>
    <property type="match status" value="1"/>
</dbReference>
<dbReference type="EMBL" id="BMOY01000008">
    <property type="protein sequence ID" value="GGJ00626.1"/>
    <property type="molecule type" value="Genomic_DNA"/>
</dbReference>
<dbReference type="GO" id="GO:0003677">
    <property type="term" value="F:DNA binding"/>
    <property type="evidence" value="ECO:0007669"/>
    <property type="project" value="InterPro"/>
</dbReference>
<dbReference type="GO" id="GO:0016787">
    <property type="term" value="F:hydrolase activity"/>
    <property type="evidence" value="ECO:0007669"/>
    <property type="project" value="UniProtKB-UniRule"/>
</dbReference>
<evidence type="ECO:0000256" key="5">
    <source>
        <dbReference type="PROSITE-ProRule" id="PRU00560"/>
    </source>
</evidence>
<evidence type="ECO:0000313" key="8">
    <source>
        <dbReference type="EMBL" id="GGJ00626.1"/>
    </source>
</evidence>
<dbReference type="Proteomes" id="UP000637695">
    <property type="component" value="Unassembled WGS sequence"/>
</dbReference>
<keyword evidence="4 5" id="KW-0067">ATP-binding</keyword>
<evidence type="ECO:0000259" key="7">
    <source>
        <dbReference type="PROSITE" id="PS51198"/>
    </source>
</evidence>
<dbReference type="GO" id="GO:0000725">
    <property type="term" value="P:recombinational repair"/>
    <property type="evidence" value="ECO:0007669"/>
    <property type="project" value="TreeGrafter"/>
</dbReference>
<dbReference type="InterPro" id="IPR048228">
    <property type="entry name" value="HelD_bacillota"/>
</dbReference>
<dbReference type="InterPro" id="IPR013986">
    <property type="entry name" value="DExx_box_DNA_helicase_dom_sf"/>
</dbReference>
<keyword evidence="6" id="KW-0175">Coiled coil</keyword>
<keyword evidence="1 5" id="KW-0547">Nucleotide-binding</keyword>
<comment type="caution">
    <text evidence="8">The sequence shown here is derived from an EMBL/GenBank/DDBJ whole genome shotgun (WGS) entry which is preliminary data.</text>
</comment>
<proteinExistence type="predicted"/>
<organism evidence="8 9">
    <name type="scientific">Alicyclobacillus cellulosilyticus</name>
    <dbReference type="NCBI Taxonomy" id="1003997"/>
    <lineage>
        <taxon>Bacteria</taxon>
        <taxon>Bacillati</taxon>
        <taxon>Bacillota</taxon>
        <taxon>Bacilli</taxon>
        <taxon>Bacillales</taxon>
        <taxon>Alicyclobacillaceae</taxon>
        <taxon>Alicyclobacillus</taxon>
    </lineage>
</organism>
<evidence type="ECO:0000256" key="6">
    <source>
        <dbReference type="SAM" id="Coils"/>
    </source>
</evidence>
<dbReference type="GO" id="GO:0043138">
    <property type="term" value="F:3'-5' DNA helicase activity"/>
    <property type="evidence" value="ECO:0007669"/>
    <property type="project" value="TreeGrafter"/>
</dbReference>